<evidence type="ECO:0000313" key="5">
    <source>
        <dbReference type="Proteomes" id="UP000326396"/>
    </source>
</evidence>
<comment type="caution">
    <text evidence="4">The sequence shown here is derived from an EMBL/GenBank/DDBJ whole genome shotgun (WGS) entry which is preliminary data.</text>
</comment>
<feature type="transmembrane region" description="Helical" evidence="2">
    <location>
        <begin position="76"/>
        <end position="95"/>
    </location>
</feature>
<feature type="chain" id="PRO_5024413179" description="Glycine-rich protein" evidence="3">
    <location>
        <begin position="26"/>
        <end position="144"/>
    </location>
</feature>
<proteinExistence type="predicted"/>
<accession>A0A5N6P046</accession>
<keyword evidence="2" id="KW-0812">Transmembrane</keyword>
<evidence type="ECO:0000256" key="3">
    <source>
        <dbReference type="SAM" id="SignalP"/>
    </source>
</evidence>
<dbReference type="OrthoDB" id="1705194at2759"/>
<keyword evidence="5" id="KW-1185">Reference proteome</keyword>
<dbReference type="EMBL" id="SZYD01000008">
    <property type="protein sequence ID" value="KAD5508403.1"/>
    <property type="molecule type" value="Genomic_DNA"/>
</dbReference>
<reference evidence="4 5" key="1">
    <citation type="submission" date="2019-05" db="EMBL/GenBank/DDBJ databases">
        <title>Mikania micrantha, genome provides insights into the molecular mechanism of rapid growth.</title>
        <authorList>
            <person name="Liu B."/>
        </authorList>
    </citation>
    <scope>NUCLEOTIDE SEQUENCE [LARGE SCALE GENOMIC DNA]</scope>
    <source>
        <strain evidence="4">NLD-2019</strain>
        <tissue evidence="4">Leaf</tissue>
    </source>
</reference>
<dbReference type="Proteomes" id="UP000326396">
    <property type="component" value="Linkage Group LG16"/>
</dbReference>
<feature type="signal peptide" evidence="3">
    <location>
        <begin position="1"/>
        <end position="25"/>
    </location>
</feature>
<protein>
    <recommendedName>
        <fullName evidence="6">Glycine-rich protein</fullName>
    </recommendedName>
</protein>
<gene>
    <name evidence="4" type="ORF">E3N88_16106</name>
</gene>
<name>A0A5N6P046_9ASTR</name>
<evidence type="ECO:0008006" key="6">
    <source>
        <dbReference type="Google" id="ProtNLM"/>
    </source>
</evidence>
<organism evidence="4 5">
    <name type="scientific">Mikania micrantha</name>
    <name type="common">bitter vine</name>
    <dbReference type="NCBI Taxonomy" id="192012"/>
    <lineage>
        <taxon>Eukaryota</taxon>
        <taxon>Viridiplantae</taxon>
        <taxon>Streptophyta</taxon>
        <taxon>Embryophyta</taxon>
        <taxon>Tracheophyta</taxon>
        <taxon>Spermatophyta</taxon>
        <taxon>Magnoliopsida</taxon>
        <taxon>eudicotyledons</taxon>
        <taxon>Gunneridae</taxon>
        <taxon>Pentapetalae</taxon>
        <taxon>asterids</taxon>
        <taxon>campanulids</taxon>
        <taxon>Asterales</taxon>
        <taxon>Asteraceae</taxon>
        <taxon>Asteroideae</taxon>
        <taxon>Heliantheae alliance</taxon>
        <taxon>Eupatorieae</taxon>
        <taxon>Mikania</taxon>
    </lineage>
</organism>
<evidence type="ECO:0000313" key="4">
    <source>
        <dbReference type="EMBL" id="KAD5508403.1"/>
    </source>
</evidence>
<sequence length="144" mass="15681">MEITLKNVFLVIFIALALASGTTKAEINFGRKIGFGTTQNQMIGNNEDDKIDTGVDSHHRYGSASRPDTGNYFMEITLKNVFLMIFIALVLASGTTKAEINFGRKIGFGTTKNQMIGNNEDDKIDTGVDSHHSYGSTGRPDTGN</sequence>
<keyword evidence="2" id="KW-1133">Transmembrane helix</keyword>
<feature type="region of interest" description="Disordered" evidence="1">
    <location>
        <begin position="114"/>
        <end position="144"/>
    </location>
</feature>
<feature type="compositionally biased region" description="Basic and acidic residues" evidence="1">
    <location>
        <begin position="120"/>
        <end position="132"/>
    </location>
</feature>
<evidence type="ECO:0000256" key="1">
    <source>
        <dbReference type="SAM" id="MobiDB-lite"/>
    </source>
</evidence>
<dbReference type="AlphaFoldDB" id="A0A5N6P046"/>
<evidence type="ECO:0000256" key="2">
    <source>
        <dbReference type="SAM" id="Phobius"/>
    </source>
</evidence>
<keyword evidence="3" id="KW-0732">Signal</keyword>
<keyword evidence="2" id="KW-0472">Membrane</keyword>